<reference evidence="1" key="1">
    <citation type="submission" date="2022-08" db="UniProtKB">
        <authorList>
            <consortium name="EnsemblMetazoa"/>
        </authorList>
    </citation>
    <scope>IDENTIFICATION</scope>
</reference>
<dbReference type="AlphaFoldDB" id="A0A8W7P5Q6"/>
<evidence type="ECO:0000313" key="1">
    <source>
        <dbReference type="EnsemblMetazoa" id="ACOM025406-PA.1"/>
    </source>
</evidence>
<sequence>MEGLGERRWALSCANSVSAWYRLIDALARSAGADGFNFRFHSPANCQKPPVRIWRTERNGLFLNRGKGGSAYFVAKAEFRNEPKLHLELTMIIVILPKTLDDRTASVHLGG</sequence>
<name>A0A8W7P5Q6_ANOCL</name>
<protein>
    <submittedName>
        <fullName evidence="1">Uncharacterized protein</fullName>
    </submittedName>
</protein>
<organism evidence="1">
    <name type="scientific">Anopheles coluzzii</name>
    <name type="common">African malaria mosquito</name>
    <dbReference type="NCBI Taxonomy" id="1518534"/>
    <lineage>
        <taxon>Eukaryota</taxon>
        <taxon>Metazoa</taxon>
        <taxon>Ecdysozoa</taxon>
        <taxon>Arthropoda</taxon>
        <taxon>Hexapoda</taxon>
        <taxon>Insecta</taxon>
        <taxon>Pterygota</taxon>
        <taxon>Neoptera</taxon>
        <taxon>Endopterygota</taxon>
        <taxon>Diptera</taxon>
        <taxon>Nematocera</taxon>
        <taxon>Culicoidea</taxon>
        <taxon>Culicidae</taxon>
        <taxon>Anophelinae</taxon>
        <taxon>Anopheles</taxon>
    </lineage>
</organism>
<accession>A0A8W7P5Q6</accession>
<proteinExistence type="predicted"/>
<dbReference type="EnsemblMetazoa" id="ACOM025406-RA">
    <property type="protein sequence ID" value="ACOM025406-PA.1"/>
    <property type="gene ID" value="ACOM025406"/>
</dbReference>
<dbReference type="Proteomes" id="UP000075882">
    <property type="component" value="Unassembled WGS sequence"/>
</dbReference>